<organism evidence="4 5">
    <name type="scientific">Zasmidium cellare ATCC 36951</name>
    <dbReference type="NCBI Taxonomy" id="1080233"/>
    <lineage>
        <taxon>Eukaryota</taxon>
        <taxon>Fungi</taxon>
        <taxon>Dikarya</taxon>
        <taxon>Ascomycota</taxon>
        <taxon>Pezizomycotina</taxon>
        <taxon>Dothideomycetes</taxon>
        <taxon>Dothideomycetidae</taxon>
        <taxon>Mycosphaerellales</taxon>
        <taxon>Mycosphaerellaceae</taxon>
        <taxon>Zasmidium</taxon>
    </lineage>
</organism>
<name>A0A6A6CXE6_ZASCE</name>
<accession>A0A6A6CXE6</accession>
<dbReference type="GeneID" id="54569229"/>
<proteinExistence type="inferred from homology"/>
<comment type="similarity">
    <text evidence="1">Belongs to the NmrA-type oxidoreductase family.</text>
</comment>
<dbReference type="InterPro" id="IPR008030">
    <property type="entry name" value="NmrA-like"/>
</dbReference>
<dbReference type="Gene3D" id="3.90.25.10">
    <property type="entry name" value="UDP-galactose 4-epimerase, domain 1"/>
    <property type="match status" value="1"/>
</dbReference>
<dbReference type="PANTHER" id="PTHR42748:SF26">
    <property type="entry name" value="NMRA-LIKE DOMAIN-CONTAINING PROTEIN"/>
    <property type="match status" value="1"/>
</dbReference>
<feature type="domain" description="NmrA-like" evidence="3">
    <location>
        <begin position="10"/>
        <end position="299"/>
    </location>
</feature>
<dbReference type="Pfam" id="PF05368">
    <property type="entry name" value="NmrA"/>
    <property type="match status" value="1"/>
</dbReference>
<sequence>MSQEANGQHLLVVLGATGNQGKAVLRRYTESQLNPGMRLRGVTRNTESSTAKELQDLGIEMVCADLDDLPSLKAAFTGATHIFATTDSNRLIFEAIKQPHVLKEGQTPRFHARAIELRHGANIAEAAASVPGLQRILWSSLPSPKKWSQGRYSKVSMFDTKEDIYEILKSTPELQDKLSVLLVGFYATNALHVPDMYGPQRKADGGYELALPRSGDVAVPIADLDSDMGHWCHALFHTEPGTILVGATEVLTWKQWVDLWARANQVTARYRRATSSEYAAKIEGISDAVLEEFAFVEEYGFTGGNPQAVYPDELRKRGVSIPRSSVEEQIRNCDWSSIL</sequence>
<evidence type="ECO:0000256" key="2">
    <source>
        <dbReference type="ARBA" id="ARBA00022857"/>
    </source>
</evidence>
<dbReference type="InterPro" id="IPR051164">
    <property type="entry name" value="NmrA-like_oxidored"/>
</dbReference>
<evidence type="ECO:0000256" key="1">
    <source>
        <dbReference type="ARBA" id="ARBA00006328"/>
    </source>
</evidence>
<dbReference type="GO" id="GO:0005634">
    <property type="term" value="C:nucleus"/>
    <property type="evidence" value="ECO:0007669"/>
    <property type="project" value="TreeGrafter"/>
</dbReference>
<dbReference type="Proteomes" id="UP000799537">
    <property type="component" value="Unassembled WGS sequence"/>
</dbReference>
<dbReference type="RefSeq" id="XP_033671358.1">
    <property type="nucleotide sequence ID" value="XM_033815957.1"/>
</dbReference>
<protein>
    <recommendedName>
        <fullName evidence="3">NmrA-like domain-containing protein</fullName>
    </recommendedName>
</protein>
<dbReference type="PANTHER" id="PTHR42748">
    <property type="entry name" value="NITROGEN METABOLITE REPRESSION PROTEIN NMRA FAMILY MEMBER"/>
    <property type="match status" value="1"/>
</dbReference>
<dbReference type="OrthoDB" id="3358371at2759"/>
<dbReference type="SUPFAM" id="SSF51735">
    <property type="entry name" value="NAD(P)-binding Rossmann-fold domains"/>
    <property type="match status" value="1"/>
</dbReference>
<evidence type="ECO:0000313" key="5">
    <source>
        <dbReference type="Proteomes" id="UP000799537"/>
    </source>
</evidence>
<evidence type="ECO:0000259" key="3">
    <source>
        <dbReference type="Pfam" id="PF05368"/>
    </source>
</evidence>
<dbReference type="EMBL" id="ML993585">
    <property type="protein sequence ID" value="KAF2170469.1"/>
    <property type="molecule type" value="Genomic_DNA"/>
</dbReference>
<reference evidence="4" key="1">
    <citation type="journal article" date="2020" name="Stud. Mycol.">
        <title>101 Dothideomycetes genomes: a test case for predicting lifestyles and emergence of pathogens.</title>
        <authorList>
            <person name="Haridas S."/>
            <person name="Albert R."/>
            <person name="Binder M."/>
            <person name="Bloem J."/>
            <person name="Labutti K."/>
            <person name="Salamov A."/>
            <person name="Andreopoulos B."/>
            <person name="Baker S."/>
            <person name="Barry K."/>
            <person name="Bills G."/>
            <person name="Bluhm B."/>
            <person name="Cannon C."/>
            <person name="Castanera R."/>
            <person name="Culley D."/>
            <person name="Daum C."/>
            <person name="Ezra D."/>
            <person name="Gonzalez J."/>
            <person name="Henrissat B."/>
            <person name="Kuo A."/>
            <person name="Liang C."/>
            <person name="Lipzen A."/>
            <person name="Lutzoni F."/>
            <person name="Magnuson J."/>
            <person name="Mondo S."/>
            <person name="Nolan M."/>
            <person name="Ohm R."/>
            <person name="Pangilinan J."/>
            <person name="Park H.-J."/>
            <person name="Ramirez L."/>
            <person name="Alfaro M."/>
            <person name="Sun H."/>
            <person name="Tritt A."/>
            <person name="Yoshinaga Y."/>
            <person name="Zwiers L.-H."/>
            <person name="Turgeon B."/>
            <person name="Goodwin S."/>
            <person name="Spatafora J."/>
            <person name="Crous P."/>
            <person name="Grigoriev I."/>
        </authorList>
    </citation>
    <scope>NUCLEOTIDE SEQUENCE</scope>
    <source>
        <strain evidence="4">ATCC 36951</strain>
    </source>
</reference>
<dbReference type="Gene3D" id="3.40.50.720">
    <property type="entry name" value="NAD(P)-binding Rossmann-like Domain"/>
    <property type="match status" value="1"/>
</dbReference>
<dbReference type="AlphaFoldDB" id="A0A6A6CXE6"/>
<gene>
    <name evidence="4" type="ORF">M409DRAFT_64199</name>
</gene>
<dbReference type="InterPro" id="IPR036291">
    <property type="entry name" value="NAD(P)-bd_dom_sf"/>
</dbReference>
<keyword evidence="5" id="KW-1185">Reference proteome</keyword>
<evidence type="ECO:0000313" key="4">
    <source>
        <dbReference type="EMBL" id="KAF2170469.1"/>
    </source>
</evidence>
<keyword evidence="2" id="KW-0521">NADP</keyword>